<keyword evidence="3" id="KW-0964">Secreted</keyword>
<dbReference type="RefSeq" id="WP_168080299.1">
    <property type="nucleotide sequence ID" value="NZ_JAAVJI010000001.1"/>
</dbReference>
<keyword evidence="8" id="KW-0472">Membrane</keyword>
<keyword evidence="4" id="KW-0800">Toxin</keyword>
<accession>A0ABX0Y7K6</accession>
<evidence type="ECO:0000313" key="10">
    <source>
        <dbReference type="Proteomes" id="UP000746535"/>
    </source>
</evidence>
<evidence type="ECO:0000256" key="7">
    <source>
        <dbReference type="ARBA" id="ARBA00023026"/>
    </source>
</evidence>
<dbReference type="Pfam" id="PF00353">
    <property type="entry name" value="HemolysinCabind"/>
    <property type="match status" value="2"/>
</dbReference>
<evidence type="ECO:0000313" key="9">
    <source>
        <dbReference type="EMBL" id="NJO99277.1"/>
    </source>
</evidence>
<evidence type="ECO:0000256" key="1">
    <source>
        <dbReference type="ARBA" id="ARBA00004370"/>
    </source>
</evidence>
<dbReference type="SUPFAM" id="SSF63825">
    <property type="entry name" value="YWTD domain"/>
    <property type="match status" value="1"/>
</dbReference>
<dbReference type="Gene3D" id="2.80.10.50">
    <property type="match status" value="2"/>
</dbReference>
<dbReference type="PRINTS" id="PR01488">
    <property type="entry name" value="RTXTOXINA"/>
</dbReference>
<evidence type="ECO:0000256" key="6">
    <source>
        <dbReference type="ARBA" id="ARBA00022837"/>
    </source>
</evidence>
<reference evidence="9 10" key="1">
    <citation type="submission" date="2020-03" db="EMBL/GenBank/DDBJ databases">
        <authorList>
            <person name="Wang L."/>
            <person name="He N."/>
            <person name="Li Y."/>
            <person name="Fang Y."/>
            <person name="Zhang F."/>
        </authorList>
    </citation>
    <scope>NUCLEOTIDE SEQUENCE [LARGE SCALE GENOMIC DNA]</scope>
    <source>
        <strain evidence="10">hsmgli-8</strain>
    </source>
</reference>
<evidence type="ECO:0000256" key="8">
    <source>
        <dbReference type="ARBA" id="ARBA00023136"/>
    </source>
</evidence>
<keyword evidence="6" id="KW-0106">Calcium</keyword>
<dbReference type="EMBL" id="JAAVJI010000001">
    <property type="protein sequence ID" value="NJO99277.1"/>
    <property type="molecule type" value="Genomic_DNA"/>
</dbReference>
<dbReference type="Proteomes" id="UP000746535">
    <property type="component" value="Unassembled WGS sequence"/>
</dbReference>
<organism evidence="9 10">
    <name type="scientific">Pseudomonas quercus</name>
    <dbReference type="NCBI Taxonomy" id="2722792"/>
    <lineage>
        <taxon>Bacteria</taxon>
        <taxon>Pseudomonadati</taxon>
        <taxon>Pseudomonadota</taxon>
        <taxon>Gammaproteobacteria</taxon>
        <taxon>Pseudomonadales</taxon>
        <taxon>Pseudomonadaceae</taxon>
        <taxon>Pseudomonas</taxon>
    </lineage>
</organism>
<dbReference type="PANTHER" id="PTHR38340:SF1">
    <property type="entry name" value="S-LAYER PROTEIN"/>
    <property type="match status" value="1"/>
</dbReference>
<dbReference type="PRINTS" id="PR00313">
    <property type="entry name" value="CABNDNGRPT"/>
</dbReference>
<evidence type="ECO:0000256" key="3">
    <source>
        <dbReference type="ARBA" id="ARBA00022525"/>
    </source>
</evidence>
<dbReference type="PROSITE" id="PS00330">
    <property type="entry name" value="HEMOLYSIN_CALCIUM"/>
    <property type="match status" value="3"/>
</dbReference>
<dbReference type="InterPro" id="IPR001343">
    <property type="entry name" value="Hemolysn_Ca-bd"/>
</dbReference>
<evidence type="ECO:0000256" key="4">
    <source>
        <dbReference type="ARBA" id="ARBA00022656"/>
    </source>
</evidence>
<sequence length="679" mass="71311">MVQLSGIGAPNESLSIQADGKVLVGGYSSYVDEGYVGGPGEYPYSIALEHSVIRLNADGTLDTHYGTGGVDIFDPANGDKVPYDSDYGPEARVAVQADGKVLSVYSSRDGLTVERYNGDGSLDTRFGQGGVLTLDVPHVYDGYGLTINADGTFYVTARSETQATVTKVSASGALIDGFGNHGELSISSSETYYSGDVSSHVLPDGGALLGSTLYVGGYTNPDSGVTITGDPLYSLERFKADGSVDTRFADNGVLHFDKALGLNYFSAVTVQADGKILVVGDSSNFRVPNIIRLNADGSFDESFGNHGIAGFSVLPNGSNTATAVTVQADGKILVAGQSTDRGVTGASIIRLNADGSIDTTFGSQDGKAHLDGYAGNDTLLGTDSAEIIHGQAGNDVLQGNGGRDILLGGAGADIFRFTQVSDSYRTATQNASDLIQDFDATQDRIDLIDLGFTGIGDGRHGTLAIQANAEGTRTYLKSFEADASGHRFELALDGNLVEQLNTSNLVFTPPTIEGTAGRDVLTGSALAEILVGGAGNDRIDGGAGNDVLIGGSGADWLTGGEGKDVFRYTSTDDSYRTANQSFVDLIDRFEERQDSIDVSALGYTGFGDGTQGTLKLVYDRENDRTYFKDLNADAQGHRFEIALTGYWLNDLHKEEVVFAQPQVTLVGVAQDAEQHQLAG</sequence>
<dbReference type="NCBIfam" id="TIGR02608">
    <property type="entry name" value="delta_60_rpt"/>
    <property type="match status" value="4"/>
</dbReference>
<dbReference type="PANTHER" id="PTHR38340">
    <property type="entry name" value="S-LAYER PROTEIN"/>
    <property type="match status" value="1"/>
</dbReference>
<dbReference type="InterPro" id="IPR018511">
    <property type="entry name" value="Hemolysin-typ_Ca-bd_CS"/>
</dbReference>
<dbReference type="Pfam" id="PF17164">
    <property type="entry name" value="DUF5122"/>
    <property type="match status" value="2"/>
</dbReference>
<evidence type="ECO:0000256" key="2">
    <source>
        <dbReference type="ARBA" id="ARBA00004613"/>
    </source>
</evidence>
<protein>
    <submittedName>
        <fullName evidence="9">Calcium-binding protein</fullName>
    </submittedName>
</protein>
<gene>
    <name evidence="9" type="ORF">HBH25_00120</name>
</gene>
<keyword evidence="7" id="KW-0843">Virulence</keyword>
<dbReference type="InterPro" id="IPR003995">
    <property type="entry name" value="RTX_toxin_determinant-A"/>
</dbReference>
<proteinExistence type="predicted"/>
<name>A0ABX0Y7K6_9PSED</name>
<dbReference type="InterPro" id="IPR050557">
    <property type="entry name" value="RTX_toxin/Mannuronan_C5-epim"/>
</dbReference>
<comment type="subcellular location">
    <subcellularLocation>
        <location evidence="1">Membrane</location>
    </subcellularLocation>
    <subcellularLocation>
        <location evidence="2">Secreted</location>
    </subcellularLocation>
</comment>
<dbReference type="InterPro" id="IPR013431">
    <property type="entry name" value="Delta_60_rpt"/>
</dbReference>
<dbReference type="Gene3D" id="2.150.10.10">
    <property type="entry name" value="Serralysin-like metalloprotease, C-terminal"/>
    <property type="match status" value="2"/>
</dbReference>
<dbReference type="SUPFAM" id="SSF51120">
    <property type="entry name" value="beta-Roll"/>
    <property type="match status" value="2"/>
</dbReference>
<evidence type="ECO:0000256" key="5">
    <source>
        <dbReference type="ARBA" id="ARBA00022737"/>
    </source>
</evidence>
<keyword evidence="10" id="KW-1185">Reference proteome</keyword>
<keyword evidence="5" id="KW-0677">Repeat</keyword>
<dbReference type="InterPro" id="IPR011049">
    <property type="entry name" value="Serralysin-like_metalloprot_C"/>
</dbReference>
<comment type="caution">
    <text evidence="9">The sequence shown here is derived from an EMBL/GenBank/DDBJ whole genome shotgun (WGS) entry which is preliminary data.</text>
</comment>